<organism evidence="1 2">
    <name type="scientific">Meganyctiphanes norvegica</name>
    <name type="common">Northern krill</name>
    <name type="synonym">Thysanopoda norvegica</name>
    <dbReference type="NCBI Taxonomy" id="48144"/>
    <lineage>
        <taxon>Eukaryota</taxon>
        <taxon>Metazoa</taxon>
        <taxon>Ecdysozoa</taxon>
        <taxon>Arthropoda</taxon>
        <taxon>Crustacea</taxon>
        <taxon>Multicrustacea</taxon>
        <taxon>Malacostraca</taxon>
        <taxon>Eumalacostraca</taxon>
        <taxon>Eucarida</taxon>
        <taxon>Euphausiacea</taxon>
        <taxon>Euphausiidae</taxon>
        <taxon>Meganyctiphanes</taxon>
    </lineage>
</organism>
<reference evidence="1 2" key="1">
    <citation type="submission" date="2024-05" db="EMBL/GenBank/DDBJ databases">
        <authorList>
            <person name="Wallberg A."/>
        </authorList>
    </citation>
    <scope>NUCLEOTIDE SEQUENCE [LARGE SCALE GENOMIC DNA]</scope>
</reference>
<dbReference type="AlphaFoldDB" id="A0AAV2Q9T1"/>
<evidence type="ECO:0000313" key="2">
    <source>
        <dbReference type="Proteomes" id="UP001497623"/>
    </source>
</evidence>
<evidence type="ECO:0000313" key="1">
    <source>
        <dbReference type="EMBL" id="CAL4073741.1"/>
    </source>
</evidence>
<feature type="non-terminal residue" evidence="1">
    <location>
        <position position="229"/>
    </location>
</feature>
<dbReference type="Proteomes" id="UP001497623">
    <property type="component" value="Unassembled WGS sequence"/>
</dbReference>
<proteinExistence type="predicted"/>
<accession>A0AAV2Q9T1</accession>
<comment type="caution">
    <text evidence="1">The sequence shown here is derived from an EMBL/GenBank/DDBJ whole genome shotgun (WGS) entry which is preliminary data.</text>
</comment>
<name>A0AAV2Q9T1_MEGNR</name>
<protein>
    <submittedName>
        <fullName evidence="1">Uncharacterized protein</fullName>
    </submittedName>
</protein>
<keyword evidence="2" id="KW-1185">Reference proteome</keyword>
<gene>
    <name evidence="1" type="ORF">MNOR_LOCUS9228</name>
</gene>
<dbReference type="EMBL" id="CAXKWB010004424">
    <property type="protein sequence ID" value="CAL4073741.1"/>
    <property type="molecule type" value="Genomic_DNA"/>
</dbReference>
<sequence>MQEPPGIAVPDLELFHEEADQEHYLTVMTNAWRASRTPSPAHSTQALLQVSTQNLLQTQAPSPTHSTHNLLQPGYPFYRQESSARTSCGFVTGEGDGAPLTEGFNMREPSPVVEPLTSHITSSPVGCTRDTSPSLEVVDTCPPLEAVDTSPPLEAVDTSSNLPPIEADEPSINNTGDENSAFHEVVVSEVDVPLQDVVPVADKVVVVACHSAKAASLARTCRWGGYKKV</sequence>